<dbReference type="PANTHER" id="PTHR39387:SF1">
    <property type="entry name" value="SHAVENOID, ISOFORM B"/>
    <property type="match status" value="1"/>
</dbReference>
<keyword evidence="2" id="KW-1133">Transmembrane helix</keyword>
<evidence type="ECO:0000313" key="4">
    <source>
        <dbReference type="Proteomes" id="UP000092462"/>
    </source>
</evidence>
<feature type="region of interest" description="Disordered" evidence="1">
    <location>
        <begin position="524"/>
        <end position="610"/>
    </location>
</feature>
<feature type="region of interest" description="Disordered" evidence="1">
    <location>
        <begin position="1087"/>
        <end position="1115"/>
    </location>
</feature>
<dbReference type="VEuPathDB" id="VectorBase:PPAPM1_001248"/>
<feature type="region of interest" description="Disordered" evidence="1">
    <location>
        <begin position="455"/>
        <end position="474"/>
    </location>
</feature>
<feature type="transmembrane region" description="Helical" evidence="2">
    <location>
        <begin position="182"/>
        <end position="204"/>
    </location>
</feature>
<feature type="compositionally biased region" description="Basic and acidic residues" evidence="1">
    <location>
        <begin position="1097"/>
        <end position="1106"/>
    </location>
</feature>
<evidence type="ECO:0000256" key="1">
    <source>
        <dbReference type="SAM" id="MobiDB-lite"/>
    </source>
</evidence>
<keyword evidence="4" id="KW-1185">Reference proteome</keyword>
<name>A0A1B0D048_PHLPP</name>
<feature type="compositionally biased region" description="Low complexity" evidence="1">
    <location>
        <begin position="787"/>
        <end position="805"/>
    </location>
</feature>
<feature type="compositionally biased region" description="Acidic residues" evidence="1">
    <location>
        <begin position="1459"/>
        <end position="1471"/>
    </location>
</feature>
<reference evidence="3" key="1">
    <citation type="submission" date="2022-08" db="UniProtKB">
        <authorList>
            <consortium name="EnsemblMetazoa"/>
        </authorList>
    </citation>
    <scope>IDENTIFICATION</scope>
    <source>
        <strain evidence="3">Israel</strain>
    </source>
</reference>
<feature type="compositionally biased region" description="Low complexity" evidence="1">
    <location>
        <begin position="561"/>
        <end position="578"/>
    </location>
</feature>
<evidence type="ECO:0000313" key="3">
    <source>
        <dbReference type="EnsemblMetazoa" id="PPAI000720-PA"/>
    </source>
</evidence>
<feature type="region of interest" description="Disordered" evidence="1">
    <location>
        <begin position="322"/>
        <end position="358"/>
    </location>
</feature>
<dbReference type="EMBL" id="AJVK01009826">
    <property type="status" value="NOT_ANNOTATED_CDS"/>
    <property type="molecule type" value="Genomic_DNA"/>
</dbReference>
<feature type="compositionally biased region" description="Polar residues" evidence="1">
    <location>
        <begin position="601"/>
        <end position="610"/>
    </location>
</feature>
<dbReference type="EMBL" id="AJVK01009825">
    <property type="status" value="NOT_ANNOTATED_CDS"/>
    <property type="molecule type" value="Genomic_DNA"/>
</dbReference>
<dbReference type="VEuPathDB" id="VectorBase:PPAI000720"/>
<feature type="region of interest" description="Disordered" evidence="1">
    <location>
        <begin position="782"/>
        <end position="809"/>
    </location>
</feature>
<feature type="region of interest" description="Disordered" evidence="1">
    <location>
        <begin position="632"/>
        <end position="671"/>
    </location>
</feature>
<proteinExistence type="predicted"/>
<feature type="region of interest" description="Disordered" evidence="1">
    <location>
        <begin position="1441"/>
        <end position="1483"/>
    </location>
</feature>
<dbReference type="GO" id="GO:0035317">
    <property type="term" value="P:imaginal disc-derived wing hair organization"/>
    <property type="evidence" value="ECO:0007669"/>
    <property type="project" value="TreeGrafter"/>
</dbReference>
<feature type="compositionally biased region" description="Polar residues" evidence="1">
    <location>
        <begin position="213"/>
        <end position="235"/>
    </location>
</feature>
<sequence length="1483" mass="166000">MSCEPYAVYLEDINIAKGTVDITINGQTYVASGSILNPICAVTGSQYLTKTGWSELRNTVDTDVPFRLFRDEGRTFLQWVGEAELRYRMQGRLILVHLLCRDMTPPNTAFSASNGSSSGSSSSGGVASVDDDLLPNQNIFTPCVAFRVVGTPIRHVNNVTEVSFQAESSTVSNAEGLSTREYVVIGLCSLLLGLIYVASVFLYLHMKKRKAQSPSGSVNHTMKNNDLTFPPNDQVTYGPGFQRNGGSSAYGSKTYSPRNQGNNMRNVTGGSLVGEEMGIIKSNPLLKHFPNLSDNSGFISDQSNSNSEFDDDHPQIDMAKTQVTVHSEKNSPKPQCNDSQVESSAGNQEERIPEENVSIVDDMTAEDKLENMKAIVNGTIRRKLYFNPAYFEPDLLVSPPPAALEFLHKIREVITIAKFKMSTKKFQPSLEALPEELQNGSEIYYGRSVPASSKMGSVVGGTRSDTSKKKPTCSGCPGCETSSISSAKKLLHQQVPSTPDDGNCKNCGDKRNSIRKWLEGVSSGVNEDSCISDTEKKDSDTGEKENKTTELVKKNLKHFGSDSSSSSDSDTIKANSIKSSKKKAPPIPTNPPRIINRPTKINPTSPSNEFGKTQLFNKIAKSEIYNNPQFMQSSPELPPRNPHAPHQFARGHRKQHIDVQDQYSSSTSSLNVQVRKQEMLRNMPDMVYEALNKDYKNRAQTIESPFGTLKLPTPDYTDEDYQTHVFRKSSDSPGVPTPDYNSLSRIRTKNFLLGSPIYARKSPHYLIVDYETDSLERAPCKNRKIISSPSSSNSSSDSQPSPSLSAALPLEEEVEMRNAVYDKVEGFRKDAIGDIIRNKKKTDYSLVSEVYVGSNAFSSRGRQSSKIKYNVPYAGSMTIELDPSPDEYDLSTDSDQFEPDTLDRKPKKCRELPSDNIKAWDNHLIKSTEFLNNTDNNINYSSLENMTSLPDLNYMQQHQKQLVLRTTGSFKSDSLSQVSDLGVKMHGPKTFGSLREIYEAKSQKNLHRPPLTNIDFMEKGKLLTLEERHSKRQRSMTENTLNRKNKSLPPDVIPYSSHYDHPRPPVAVSPTETPSKNLTVWNTEEFSRTADQSQDETFEHDTDTYETRSTNSETTEFTGVSEVLANSEFEHDRRILANNLEYPTMKEYTTINKLSRFYDNNDYITENNGCYINKMEGKPVDILDTYMTIEEVENKKINDTEKFDEDKKQSEIDRIEVISTKSLSNSIKTNSSKQSTLKSTKFTENLVNLKGHSNLQAPKIFRVEINPESDAMKLAMGMRDRAKKSKDIKNAWKRFVSLATSKLRVSSPTKPDIKFNFIDSLEDGTDRDEGISSLIDENMNENKSAVEHPTQISPTRSGQKPEPDSGYMSADSNESKVCNKKYYDRFSFRTIEDKINEASYIDIVECSEPETDHQYSVMQCDSNKITLEITDNTETDLSIVKIEENEDDTDHYSSGLSTSEEDSDDDGDELCESGAESVETHSK</sequence>
<organism evidence="3 4">
    <name type="scientific">Phlebotomus papatasi</name>
    <name type="common">Sandfly</name>
    <dbReference type="NCBI Taxonomy" id="29031"/>
    <lineage>
        <taxon>Eukaryota</taxon>
        <taxon>Metazoa</taxon>
        <taxon>Ecdysozoa</taxon>
        <taxon>Arthropoda</taxon>
        <taxon>Hexapoda</taxon>
        <taxon>Insecta</taxon>
        <taxon>Pterygota</taxon>
        <taxon>Neoptera</taxon>
        <taxon>Endopterygota</taxon>
        <taxon>Diptera</taxon>
        <taxon>Nematocera</taxon>
        <taxon>Psychodoidea</taxon>
        <taxon>Psychodidae</taxon>
        <taxon>Phlebotomus</taxon>
        <taxon>Phlebotomus</taxon>
    </lineage>
</organism>
<accession>A0A1B0D048</accession>
<feature type="compositionally biased region" description="Polar residues" evidence="1">
    <location>
        <begin position="661"/>
        <end position="671"/>
    </location>
</feature>
<feature type="region of interest" description="Disordered" evidence="1">
    <location>
        <begin position="1342"/>
        <end position="1373"/>
    </location>
</feature>
<dbReference type="Proteomes" id="UP000092462">
    <property type="component" value="Unassembled WGS sequence"/>
</dbReference>
<feature type="compositionally biased region" description="Polar residues" evidence="1">
    <location>
        <begin position="332"/>
        <end position="347"/>
    </location>
</feature>
<dbReference type="PANTHER" id="PTHR39387">
    <property type="entry name" value="SHAVENOID, ISOFORM B"/>
    <property type="match status" value="1"/>
</dbReference>
<feature type="compositionally biased region" description="Basic and acidic residues" evidence="1">
    <location>
        <begin position="533"/>
        <end position="553"/>
    </location>
</feature>
<dbReference type="EnsemblMetazoa" id="PPAI000720-RA">
    <property type="protein sequence ID" value="PPAI000720-PA"/>
    <property type="gene ID" value="PPAI000720"/>
</dbReference>
<feature type="region of interest" description="Disordered" evidence="1">
    <location>
        <begin position="1029"/>
        <end position="1075"/>
    </location>
</feature>
<evidence type="ECO:0000256" key="2">
    <source>
        <dbReference type="SAM" id="Phobius"/>
    </source>
</evidence>
<feature type="region of interest" description="Disordered" evidence="1">
    <location>
        <begin position="213"/>
        <end position="268"/>
    </location>
</feature>
<keyword evidence="2" id="KW-0812">Transmembrane</keyword>
<dbReference type="GO" id="GO:0005938">
    <property type="term" value="C:cell cortex"/>
    <property type="evidence" value="ECO:0007669"/>
    <property type="project" value="TreeGrafter"/>
</dbReference>
<keyword evidence="2" id="KW-0472">Membrane</keyword>
<protein>
    <submittedName>
        <fullName evidence="3">Uncharacterized protein</fullName>
    </submittedName>
</protein>
<feature type="compositionally biased region" description="Polar residues" evidence="1">
    <location>
        <begin position="244"/>
        <end position="268"/>
    </location>
</feature>